<comment type="miscellaneous">
    <text evidence="4">Although this enzyme belongs to the family of MTA phosphorylases based on sequence homology, it lacks several conserved amino acids in the substrate binding pocket that confer specificity towards MTA.</text>
</comment>
<dbReference type="PANTHER" id="PTHR42679:SF2">
    <property type="entry name" value="S-METHYL-5'-THIOADENOSINE PHOSPHORYLASE"/>
    <property type="match status" value="1"/>
</dbReference>
<dbReference type="InterPro" id="IPR000845">
    <property type="entry name" value="Nucleoside_phosphorylase_d"/>
</dbReference>
<dbReference type="CDD" id="cd09010">
    <property type="entry name" value="MTAP_SsMTAPII_like_MTIP"/>
    <property type="match status" value="1"/>
</dbReference>
<evidence type="ECO:0000313" key="9">
    <source>
        <dbReference type="RefSeq" id="XP_017769209.1"/>
    </source>
</evidence>
<dbReference type="Proteomes" id="UP000695000">
    <property type="component" value="Unplaced"/>
</dbReference>
<organism evidence="6 9">
    <name type="scientific">Nicrophorus vespilloides</name>
    <name type="common">Boreal carrion beetle</name>
    <dbReference type="NCBI Taxonomy" id="110193"/>
    <lineage>
        <taxon>Eukaryota</taxon>
        <taxon>Metazoa</taxon>
        <taxon>Ecdysozoa</taxon>
        <taxon>Arthropoda</taxon>
        <taxon>Hexapoda</taxon>
        <taxon>Insecta</taxon>
        <taxon>Pterygota</taxon>
        <taxon>Neoptera</taxon>
        <taxon>Endopterygota</taxon>
        <taxon>Coleoptera</taxon>
        <taxon>Polyphaga</taxon>
        <taxon>Staphyliniformia</taxon>
        <taxon>Silphidae</taxon>
        <taxon>Nicrophorinae</taxon>
        <taxon>Nicrophorus</taxon>
    </lineage>
</organism>
<feature type="binding site" evidence="4">
    <location>
        <position position="192"/>
    </location>
    <ligand>
        <name>substrate</name>
    </ligand>
</feature>
<feature type="binding site" evidence="4">
    <location>
        <begin position="56"/>
        <end position="57"/>
    </location>
    <ligand>
        <name>phosphate</name>
        <dbReference type="ChEBI" id="CHEBI:43474"/>
    </ligand>
</feature>
<dbReference type="PANTHER" id="PTHR42679">
    <property type="entry name" value="S-METHYL-5'-THIOADENOSINE PHOSPHORYLASE"/>
    <property type="match status" value="1"/>
</dbReference>
<keyword evidence="4" id="KW-0963">Cytoplasm</keyword>
<comment type="subcellular location">
    <subcellularLocation>
        <location evidence="4">Cytoplasm</location>
    </subcellularLocation>
    <subcellularLocation>
        <location evidence="4">Nucleus</location>
    </subcellularLocation>
</comment>
<keyword evidence="1 4" id="KW-0328">Glycosyltransferase</keyword>
<evidence type="ECO:0000256" key="1">
    <source>
        <dbReference type="ARBA" id="ARBA00022676"/>
    </source>
</evidence>
<comment type="similarity">
    <text evidence="4">Belongs to the PNP/MTAP phosphorylase family. MTAP subfamily.</text>
</comment>
<dbReference type="RefSeq" id="XP_017769208.1">
    <property type="nucleotide sequence ID" value="XM_017913719.1"/>
</dbReference>
<comment type="subunit">
    <text evidence="4">Homotrimer.</text>
</comment>
<feature type="domain" description="Nucleoside phosphorylase" evidence="5">
    <location>
        <begin position="7"/>
        <end position="251"/>
    </location>
</feature>
<dbReference type="RefSeq" id="XP_017769207.1">
    <property type="nucleotide sequence ID" value="XM_017913718.1"/>
</dbReference>
<comment type="function">
    <text evidence="4">Purine nucleoside phosphorylase involved in purine salvage.</text>
</comment>
<dbReference type="SUPFAM" id="SSF53167">
    <property type="entry name" value="Purine and uridine phosphorylases"/>
    <property type="match status" value="1"/>
</dbReference>
<sequence>MMAHQVKVGIIGGSGLDNPDLLKNRTERKVTTIFGDPSDILVEGDIDGIPCVLLARHGRNHSIMPGNVNYRANVWALKEAGCTHLVVSTATGSLQEEVKPGDIVILDNFIDRTSGRKQTFYDGEKKSPAGVCHLPMEPAFCARTRNIVINAAEGLGIPVHKTGTVVAIEGPRFGSKAESNMHRMFGGTVVNMTTVPEVVLAKEAGLCYAAIALATDYDCWRSTGDKVCVTDVLAMFKKNVDKVTKLIMAVVIRIGRENWDETITELRKTVKDSVMLH</sequence>
<dbReference type="GeneID" id="108557273"/>
<keyword evidence="3 4" id="KW-0660">Purine salvage</keyword>
<reference evidence="7 8" key="1">
    <citation type="submission" date="2025-05" db="UniProtKB">
        <authorList>
            <consortium name="RefSeq"/>
        </authorList>
    </citation>
    <scope>IDENTIFICATION</scope>
    <source>
        <tissue evidence="7 8">Whole Larva</tissue>
    </source>
</reference>
<accession>A0ABM1M3Q9</accession>
<dbReference type="RefSeq" id="XP_017769209.1">
    <property type="nucleotide sequence ID" value="XM_017913720.1"/>
</dbReference>
<gene>
    <name evidence="7 8 9" type="primary">LOC108557273</name>
</gene>
<dbReference type="PROSITE" id="PS01240">
    <property type="entry name" value="PNP_MTAP_2"/>
    <property type="match status" value="1"/>
</dbReference>
<dbReference type="InterPro" id="IPR035994">
    <property type="entry name" value="Nucleoside_phosphorylase_sf"/>
</dbReference>
<comment type="pathway">
    <text evidence="4">Purine metabolism; purine nucleoside salvage.</text>
</comment>
<evidence type="ECO:0000256" key="2">
    <source>
        <dbReference type="ARBA" id="ARBA00022679"/>
    </source>
</evidence>
<dbReference type="NCBIfam" id="TIGR01694">
    <property type="entry name" value="MTAP"/>
    <property type="match status" value="1"/>
</dbReference>
<dbReference type="Gene3D" id="3.40.50.1580">
    <property type="entry name" value="Nucleoside phosphorylase domain"/>
    <property type="match status" value="1"/>
</dbReference>
<dbReference type="Pfam" id="PF01048">
    <property type="entry name" value="PNP_UDP_1"/>
    <property type="match status" value="1"/>
</dbReference>
<keyword evidence="4" id="KW-0539">Nucleus</keyword>
<evidence type="ECO:0000256" key="3">
    <source>
        <dbReference type="ARBA" id="ARBA00022726"/>
    </source>
</evidence>
<name>A0ABM1M3Q9_NICVS</name>
<dbReference type="InterPro" id="IPR010044">
    <property type="entry name" value="MTAP"/>
</dbReference>
<keyword evidence="6" id="KW-1185">Reference proteome</keyword>
<feature type="binding site" evidence="4">
    <location>
        <begin position="216"/>
        <end position="218"/>
    </location>
    <ligand>
        <name>substrate</name>
    </ligand>
</feature>
<keyword evidence="2 4" id="KW-0808">Transferase</keyword>
<comment type="caution">
    <text evidence="4">Lacks conserved residue(s) required for the propagation of feature annotation.</text>
</comment>
<protein>
    <recommendedName>
        <fullName evidence="4">Purine nucleoside phosphorylase</fullName>
        <shortName evidence="4">PNP</shortName>
        <ecNumber evidence="4">2.4.2.1</ecNumber>
    </recommendedName>
</protein>
<feature type="site" description="Important for substrate specificity" evidence="4">
    <location>
        <position position="229"/>
    </location>
</feature>
<evidence type="ECO:0000256" key="4">
    <source>
        <dbReference type="HAMAP-Rule" id="MF_03155"/>
    </source>
</evidence>
<feature type="binding site" evidence="4">
    <location>
        <position position="193"/>
    </location>
    <ligand>
        <name>phosphate</name>
        <dbReference type="ChEBI" id="CHEBI:43474"/>
    </ligand>
</feature>
<dbReference type="EC" id="2.4.2.1" evidence="4"/>
<proteinExistence type="inferred from homology"/>
<evidence type="ECO:0000313" key="7">
    <source>
        <dbReference type="RefSeq" id="XP_017769207.1"/>
    </source>
</evidence>
<dbReference type="HAMAP" id="MF_01963">
    <property type="entry name" value="MTAP"/>
    <property type="match status" value="1"/>
</dbReference>
<evidence type="ECO:0000259" key="5">
    <source>
        <dbReference type="Pfam" id="PF01048"/>
    </source>
</evidence>
<dbReference type="InterPro" id="IPR018099">
    <property type="entry name" value="Purine_phosphorylase-2_CS"/>
</dbReference>
<feature type="binding site" evidence="4">
    <location>
        <begin position="89"/>
        <end position="90"/>
    </location>
    <ligand>
        <name>phosphate</name>
        <dbReference type="ChEBI" id="CHEBI:43474"/>
    </ligand>
</feature>
<evidence type="ECO:0000313" key="6">
    <source>
        <dbReference type="Proteomes" id="UP000695000"/>
    </source>
</evidence>
<evidence type="ECO:0000313" key="8">
    <source>
        <dbReference type="RefSeq" id="XP_017769208.1"/>
    </source>
</evidence>
<feature type="binding site" evidence="4">
    <location>
        <position position="14"/>
    </location>
    <ligand>
        <name>phosphate</name>
        <dbReference type="ChEBI" id="CHEBI:43474"/>
    </ligand>
</feature>
<comment type="catalytic activity">
    <reaction evidence="4">
        <text>a purine D-ribonucleoside + phosphate = a purine nucleobase + alpha-D-ribose 1-phosphate</text>
        <dbReference type="Rhea" id="RHEA:19805"/>
        <dbReference type="ChEBI" id="CHEBI:26386"/>
        <dbReference type="ChEBI" id="CHEBI:43474"/>
        <dbReference type="ChEBI" id="CHEBI:57720"/>
        <dbReference type="ChEBI" id="CHEBI:142355"/>
        <dbReference type="EC" id="2.4.2.1"/>
    </reaction>
</comment>